<dbReference type="Proteomes" id="UP000295292">
    <property type="component" value="Unassembled WGS sequence"/>
</dbReference>
<dbReference type="InterPro" id="IPR050093">
    <property type="entry name" value="ABC_SmlMolc_Importer"/>
</dbReference>
<dbReference type="GO" id="GO:0016887">
    <property type="term" value="F:ATP hydrolysis activity"/>
    <property type="evidence" value="ECO:0007669"/>
    <property type="project" value="InterPro"/>
</dbReference>
<comment type="caution">
    <text evidence="5">The sequence shown here is derived from an EMBL/GenBank/DDBJ whole genome shotgun (WGS) entry which is preliminary data.</text>
</comment>
<dbReference type="Pfam" id="PF00005">
    <property type="entry name" value="ABC_tran"/>
    <property type="match status" value="1"/>
</dbReference>
<dbReference type="EMBL" id="SNYV01000016">
    <property type="protein sequence ID" value="TDQ75888.1"/>
    <property type="molecule type" value="Genomic_DNA"/>
</dbReference>
<sequence length="352" mass="39181">MAHSKSSCQYIPSDTQKTDVSLIYGRDISSVFESKERVVAVDHVDFDIEQGKITAIIGESGSGKSTLLKLIYGLLEPFSGEVRYKGWLVPTRKDKLIPGHDAMKLVSQGFEDLNLYAKVWDNIASQLPNTNLDYKKSRTEEMLVRLKINHLAQQRVADLSGGERQRVAIARALINDPKVLLMDEPFNQVDAAFRDDLQQDIRQIVEELGLTVILVSHDPAEVLAMADSLIVMKAGKIVDLGSPETLYYTPQNPYTALLLAKSNILTPEQADTIGLKTTQSIAVHQEWIEVTASSDSTLRIKNIRFRGFYKEYVIGDDNLSVHAIVNTASPLPTGTKVKLDIKKHITFTSTNL</sequence>
<keyword evidence="1" id="KW-0813">Transport</keyword>
<dbReference type="OrthoDB" id="9802264at2"/>
<dbReference type="InterPro" id="IPR017871">
    <property type="entry name" value="ABC_transporter-like_CS"/>
</dbReference>
<evidence type="ECO:0000313" key="5">
    <source>
        <dbReference type="EMBL" id="TDQ75888.1"/>
    </source>
</evidence>
<dbReference type="InterPro" id="IPR027417">
    <property type="entry name" value="P-loop_NTPase"/>
</dbReference>
<dbReference type="RefSeq" id="WP_133585772.1">
    <property type="nucleotide sequence ID" value="NZ_SNYV01000016.1"/>
</dbReference>
<evidence type="ECO:0000256" key="2">
    <source>
        <dbReference type="ARBA" id="ARBA00022741"/>
    </source>
</evidence>
<dbReference type="SUPFAM" id="SSF52540">
    <property type="entry name" value="P-loop containing nucleoside triphosphate hydrolases"/>
    <property type="match status" value="1"/>
</dbReference>
<dbReference type="GO" id="GO:0005524">
    <property type="term" value="F:ATP binding"/>
    <property type="evidence" value="ECO:0007669"/>
    <property type="project" value="UniProtKB-KW"/>
</dbReference>
<protein>
    <submittedName>
        <fullName evidence="5">ABC-type Fe3+/spermidine/putrescine transport system ATPase subunit</fullName>
    </submittedName>
</protein>
<evidence type="ECO:0000256" key="1">
    <source>
        <dbReference type="ARBA" id="ARBA00022448"/>
    </source>
</evidence>
<organism evidence="5 6">
    <name type="scientific">Sphingobacterium yanglingense</name>
    <dbReference type="NCBI Taxonomy" id="1437280"/>
    <lineage>
        <taxon>Bacteria</taxon>
        <taxon>Pseudomonadati</taxon>
        <taxon>Bacteroidota</taxon>
        <taxon>Sphingobacteriia</taxon>
        <taxon>Sphingobacteriales</taxon>
        <taxon>Sphingobacteriaceae</taxon>
        <taxon>Sphingobacterium</taxon>
    </lineage>
</organism>
<keyword evidence="2" id="KW-0547">Nucleotide-binding</keyword>
<reference evidence="5 6" key="1">
    <citation type="submission" date="2019-03" db="EMBL/GenBank/DDBJ databases">
        <title>Genomic Encyclopedia of Archaeal and Bacterial Type Strains, Phase II (KMG-II): from individual species to whole genera.</title>
        <authorList>
            <person name="Goeker M."/>
        </authorList>
    </citation>
    <scope>NUCLEOTIDE SEQUENCE [LARGE SCALE GENOMIC DNA]</scope>
    <source>
        <strain evidence="5 6">DSM 28353</strain>
    </source>
</reference>
<dbReference type="PROSITE" id="PS50893">
    <property type="entry name" value="ABC_TRANSPORTER_2"/>
    <property type="match status" value="1"/>
</dbReference>
<evidence type="ECO:0000313" key="6">
    <source>
        <dbReference type="Proteomes" id="UP000295292"/>
    </source>
</evidence>
<keyword evidence="6" id="KW-1185">Reference proteome</keyword>
<dbReference type="InterPro" id="IPR003439">
    <property type="entry name" value="ABC_transporter-like_ATP-bd"/>
</dbReference>
<dbReference type="PANTHER" id="PTHR42781:SF9">
    <property type="entry name" value="AMINO ACID ABC TRANSPORTER, ATP-BINDING PROTEIN-RELATED"/>
    <property type="match status" value="1"/>
</dbReference>
<accession>A0A4R6WD56</accession>
<dbReference type="Gene3D" id="3.40.50.300">
    <property type="entry name" value="P-loop containing nucleotide triphosphate hydrolases"/>
    <property type="match status" value="1"/>
</dbReference>
<keyword evidence="3" id="KW-0067">ATP-binding</keyword>
<evidence type="ECO:0000256" key="3">
    <source>
        <dbReference type="ARBA" id="ARBA00022840"/>
    </source>
</evidence>
<dbReference type="SMART" id="SM00382">
    <property type="entry name" value="AAA"/>
    <property type="match status" value="1"/>
</dbReference>
<dbReference type="AlphaFoldDB" id="A0A4R6WD56"/>
<gene>
    <name evidence="5" type="ORF">CLV99_3582</name>
</gene>
<dbReference type="PROSITE" id="PS00211">
    <property type="entry name" value="ABC_TRANSPORTER_1"/>
    <property type="match status" value="1"/>
</dbReference>
<name>A0A4R6WD56_9SPHI</name>
<proteinExistence type="predicted"/>
<feature type="domain" description="ABC transporter" evidence="4">
    <location>
        <begin position="23"/>
        <end position="259"/>
    </location>
</feature>
<dbReference type="InterPro" id="IPR003593">
    <property type="entry name" value="AAA+_ATPase"/>
</dbReference>
<evidence type="ECO:0000259" key="4">
    <source>
        <dbReference type="PROSITE" id="PS50893"/>
    </source>
</evidence>
<dbReference type="PANTHER" id="PTHR42781">
    <property type="entry name" value="SPERMIDINE/PUTRESCINE IMPORT ATP-BINDING PROTEIN POTA"/>
    <property type="match status" value="1"/>
</dbReference>